<evidence type="ECO:0000313" key="3">
    <source>
        <dbReference type="Proteomes" id="UP000037020"/>
    </source>
</evidence>
<name>A0ABR5IX54_9ACTN</name>
<keyword evidence="3" id="KW-1185">Reference proteome</keyword>
<reference evidence="2 3" key="1">
    <citation type="submission" date="2015-07" db="EMBL/GenBank/DDBJ databases">
        <authorList>
            <person name="Ju K.-S."/>
            <person name="Doroghazi J.R."/>
            <person name="Metcalf W.W."/>
        </authorList>
    </citation>
    <scope>NUCLEOTIDE SEQUENCE [LARGE SCALE GENOMIC DNA]</scope>
    <source>
        <strain evidence="2 3">NRRL B-3589</strain>
    </source>
</reference>
<sequence>MSHPFPDMAEGEGESAPAPGDESGSHVGEERRTSQEHREVILPGPARELGALLGVEVPDLEAGEGLPLLWQ</sequence>
<organism evidence="2 3">
    <name type="scientific">Streptomyces varsoviensis</name>
    <dbReference type="NCBI Taxonomy" id="67373"/>
    <lineage>
        <taxon>Bacteria</taxon>
        <taxon>Bacillati</taxon>
        <taxon>Actinomycetota</taxon>
        <taxon>Actinomycetes</taxon>
        <taxon>Kitasatosporales</taxon>
        <taxon>Streptomycetaceae</taxon>
        <taxon>Streptomyces</taxon>
    </lineage>
</organism>
<feature type="non-terminal residue" evidence="2">
    <location>
        <position position="71"/>
    </location>
</feature>
<dbReference type="EMBL" id="LGUT01003218">
    <property type="protein sequence ID" value="KOG85748.1"/>
    <property type="molecule type" value="Genomic_DNA"/>
</dbReference>
<feature type="compositionally biased region" description="Basic and acidic residues" evidence="1">
    <location>
        <begin position="23"/>
        <end position="40"/>
    </location>
</feature>
<comment type="caution">
    <text evidence="2">The sequence shown here is derived from an EMBL/GenBank/DDBJ whole genome shotgun (WGS) entry which is preliminary data.</text>
</comment>
<protein>
    <submittedName>
        <fullName evidence="2">Uncharacterized protein</fullName>
    </submittedName>
</protein>
<feature type="region of interest" description="Disordered" evidence="1">
    <location>
        <begin position="1"/>
        <end position="44"/>
    </location>
</feature>
<evidence type="ECO:0000313" key="2">
    <source>
        <dbReference type="EMBL" id="KOG85748.1"/>
    </source>
</evidence>
<accession>A0ABR5IX54</accession>
<dbReference type="Proteomes" id="UP000037020">
    <property type="component" value="Unassembled WGS sequence"/>
</dbReference>
<evidence type="ECO:0000256" key="1">
    <source>
        <dbReference type="SAM" id="MobiDB-lite"/>
    </source>
</evidence>
<gene>
    <name evidence="2" type="ORF">ADK38_34915</name>
</gene>
<proteinExistence type="predicted"/>